<dbReference type="Gene3D" id="3.10.20.310">
    <property type="entry name" value="membrane protein fhac"/>
    <property type="match status" value="1"/>
</dbReference>
<dbReference type="Gene3D" id="2.40.160.50">
    <property type="entry name" value="membrane protein fhac: a member of the omp85/tpsb transporter family"/>
    <property type="match status" value="1"/>
</dbReference>
<feature type="compositionally biased region" description="Polar residues" evidence="9">
    <location>
        <begin position="84"/>
        <end position="93"/>
    </location>
</feature>
<dbReference type="Pfam" id="PF08479">
    <property type="entry name" value="POTRA_2"/>
    <property type="match status" value="1"/>
</dbReference>
<dbReference type="InterPro" id="IPR051544">
    <property type="entry name" value="TPS_OM_transporter"/>
</dbReference>
<feature type="domain" description="POTRA" evidence="10">
    <location>
        <begin position="113"/>
        <end position="186"/>
    </location>
</feature>
<evidence type="ECO:0000256" key="3">
    <source>
        <dbReference type="ARBA" id="ARBA00022448"/>
    </source>
</evidence>
<evidence type="ECO:0000256" key="5">
    <source>
        <dbReference type="ARBA" id="ARBA00022692"/>
    </source>
</evidence>
<keyword evidence="6" id="KW-0653">Protein transport</keyword>
<comment type="caution">
    <text evidence="11">The sequence shown here is derived from an EMBL/GenBank/DDBJ whole genome shotgun (WGS) entry which is preliminary data.</text>
</comment>
<dbReference type="Pfam" id="PF03865">
    <property type="entry name" value="ShlB"/>
    <property type="match status" value="1"/>
</dbReference>
<evidence type="ECO:0000313" key="11">
    <source>
        <dbReference type="EMBL" id="CRG51324.1"/>
    </source>
</evidence>
<proteinExistence type="inferred from homology"/>
<feature type="region of interest" description="Disordered" evidence="9">
    <location>
        <begin position="82"/>
        <end position="108"/>
    </location>
</feature>
<keyword evidence="12" id="KW-1185">Reference proteome</keyword>
<evidence type="ECO:0000256" key="1">
    <source>
        <dbReference type="ARBA" id="ARBA00004442"/>
    </source>
</evidence>
<keyword evidence="5" id="KW-0812">Transmembrane</keyword>
<evidence type="ECO:0000313" key="12">
    <source>
        <dbReference type="Proteomes" id="UP000047420"/>
    </source>
</evidence>
<dbReference type="InterPro" id="IPR035251">
    <property type="entry name" value="ShlB_POTRA"/>
</dbReference>
<dbReference type="EMBL" id="CVMG01000023">
    <property type="protein sequence ID" value="CRG51324.1"/>
    <property type="molecule type" value="Genomic_DNA"/>
</dbReference>
<dbReference type="InterPro" id="IPR013686">
    <property type="entry name" value="Polypept-transport_assoc_ShlB"/>
</dbReference>
<dbReference type="InterPro" id="IPR027282">
    <property type="entry name" value="TPS"/>
</dbReference>
<keyword evidence="8" id="KW-0998">Cell outer membrane</keyword>
<evidence type="ECO:0000256" key="7">
    <source>
        <dbReference type="ARBA" id="ARBA00023136"/>
    </source>
</evidence>
<dbReference type="PROSITE" id="PS51779">
    <property type="entry name" value="POTRA"/>
    <property type="match status" value="1"/>
</dbReference>
<dbReference type="PANTHER" id="PTHR34597:SF3">
    <property type="entry name" value="OUTER MEMBRANE TRANSPORTER CDIB"/>
    <property type="match status" value="1"/>
</dbReference>
<dbReference type="PIRSF" id="PIRSF029745">
    <property type="entry name" value="FhaC"/>
    <property type="match status" value="1"/>
</dbReference>
<accession>A0ABM9TH44</accession>
<gene>
    <name evidence="11" type="primary">shlB_4</name>
    <name evidence="11" type="ORF">ERS008478_02940</name>
</gene>
<evidence type="ECO:0000256" key="4">
    <source>
        <dbReference type="ARBA" id="ARBA00022452"/>
    </source>
</evidence>
<evidence type="ECO:0000259" key="10">
    <source>
        <dbReference type="PROSITE" id="PS51779"/>
    </source>
</evidence>
<sequence length="591" mass="65936">MLPVNLTQGQKELRLQINLFGQSISQSDIMIRKRTALWLVLSTGAQAETPLAIETPFPINESRQSLQNNAKEINQLIEEKRHQQITQRNTGQGELSRPENPAAPELPEDTQCLPINGVYIQGITLLTEDDLNELSAIPEQCIHPENINLLTRELTNIYMDKGYITARIQFIPPDADGKLGLDITEGFVEAIDSTDTGLDGETVFPNMIGKPLNITRLDQGLDQANRLPSNKVTVDILPGTLPGGSILKLHNTPSTPWHLTTSLDNYGNKNTGEWLNRNALSFDNPLGLSDSVSINISNTVDRPQHNYSRAYSMFYSVPYGALTFSGFGSYAEYRYPLKLQFNTVKLHGETQQHGLRADYVFYRDQNQINGLSAQLTYKRASNYLNEEKIAISSPTLTIFELGLNHLHVLPMGLFNINVSIEQGLPWLGAERSNGPLANYQDSQFTKAKASITSNHYFALFDDAYLLSNQFYGQYTRDRLPGVEWLSITDSTAIRGFSRNTLSADQGWYLQNTLSRRFTLGDATLTPRVGLDTGRIQQKPQGWVSAMGLSAGVSLNYQNATLDIEASRGHLLSGPSKINDPTQILARFSYRF</sequence>
<keyword evidence="4" id="KW-1134">Transmembrane beta strand</keyword>
<evidence type="ECO:0000256" key="9">
    <source>
        <dbReference type="SAM" id="MobiDB-lite"/>
    </source>
</evidence>
<organism evidence="11 12">
    <name type="scientific">Yersinia wautersii</name>
    <dbReference type="NCBI Taxonomy" id="1341643"/>
    <lineage>
        <taxon>Bacteria</taxon>
        <taxon>Pseudomonadati</taxon>
        <taxon>Pseudomonadota</taxon>
        <taxon>Gammaproteobacteria</taxon>
        <taxon>Enterobacterales</taxon>
        <taxon>Yersiniaceae</taxon>
        <taxon>Yersinia</taxon>
    </lineage>
</organism>
<comment type="subcellular location">
    <subcellularLocation>
        <location evidence="1">Cell outer membrane</location>
    </subcellularLocation>
</comment>
<dbReference type="InterPro" id="IPR005565">
    <property type="entry name" value="Hemolysn_activator_HlyB_C"/>
</dbReference>
<evidence type="ECO:0000256" key="8">
    <source>
        <dbReference type="ARBA" id="ARBA00023237"/>
    </source>
</evidence>
<keyword evidence="3" id="KW-0813">Transport</keyword>
<comment type="similarity">
    <text evidence="2">Belongs to the TPS (TC 1.B.20) family.</text>
</comment>
<evidence type="ECO:0000256" key="6">
    <source>
        <dbReference type="ARBA" id="ARBA00022927"/>
    </source>
</evidence>
<dbReference type="PANTHER" id="PTHR34597">
    <property type="entry name" value="SLR1661 PROTEIN"/>
    <property type="match status" value="1"/>
</dbReference>
<protein>
    <submittedName>
        <fullName evidence="11">Hemolysin activator protein</fullName>
    </submittedName>
</protein>
<dbReference type="Pfam" id="PF17287">
    <property type="entry name" value="POTRA_3"/>
    <property type="match status" value="1"/>
</dbReference>
<name>A0ABM9TH44_9GAMM</name>
<reference evidence="11 12" key="1">
    <citation type="submission" date="2015-03" db="EMBL/GenBank/DDBJ databases">
        <authorList>
            <consortium name="Pathogen Informatics"/>
            <person name="Murphy D."/>
        </authorList>
    </citation>
    <scope>NUCLEOTIDE SEQUENCE [LARGE SCALE GENOMIC DNA]</scope>
    <source>
        <strain evidence="11 12">WP-931201</strain>
    </source>
</reference>
<keyword evidence="7" id="KW-0472">Membrane</keyword>
<dbReference type="Proteomes" id="UP000047420">
    <property type="component" value="Unassembled WGS sequence"/>
</dbReference>
<dbReference type="InterPro" id="IPR034746">
    <property type="entry name" value="POTRA"/>
</dbReference>
<evidence type="ECO:0000256" key="2">
    <source>
        <dbReference type="ARBA" id="ARBA00009055"/>
    </source>
</evidence>